<name>A0A8J6BQ16_ZIZPA</name>
<reference evidence="1" key="2">
    <citation type="submission" date="2021-02" db="EMBL/GenBank/DDBJ databases">
        <authorList>
            <person name="Kimball J.A."/>
            <person name="Haas M.W."/>
            <person name="Macchietto M."/>
            <person name="Kono T."/>
            <person name="Duquette J."/>
            <person name="Shao M."/>
        </authorList>
    </citation>
    <scope>NUCLEOTIDE SEQUENCE</scope>
    <source>
        <tissue evidence="1">Fresh leaf tissue</tissue>
    </source>
</reference>
<sequence>MTKRRIVEKNDGVGDSIPCVVISAPKSGGDEELNLANESNNLENQGLSDEALAEKLQIEELVDMEKNEYIENVENTGNDENVAVEGTAIL</sequence>
<comment type="caution">
    <text evidence="1">The sequence shown here is derived from an EMBL/GenBank/DDBJ whole genome shotgun (WGS) entry which is preliminary data.</text>
</comment>
<gene>
    <name evidence="1" type="ORF">GUJ93_ZPchr0011g27553</name>
</gene>
<protein>
    <submittedName>
        <fullName evidence="1">Uncharacterized protein</fullName>
    </submittedName>
</protein>
<dbReference type="Proteomes" id="UP000729402">
    <property type="component" value="Unassembled WGS sequence"/>
</dbReference>
<accession>A0A8J6BQ16</accession>
<evidence type="ECO:0000313" key="1">
    <source>
        <dbReference type="EMBL" id="KAG8089350.1"/>
    </source>
</evidence>
<keyword evidence="2" id="KW-1185">Reference proteome</keyword>
<proteinExistence type="predicted"/>
<dbReference type="AlphaFoldDB" id="A0A8J6BQ16"/>
<evidence type="ECO:0000313" key="2">
    <source>
        <dbReference type="Proteomes" id="UP000729402"/>
    </source>
</evidence>
<dbReference type="EMBL" id="JAAALK010000081">
    <property type="protein sequence ID" value="KAG8089350.1"/>
    <property type="molecule type" value="Genomic_DNA"/>
</dbReference>
<organism evidence="1 2">
    <name type="scientific">Zizania palustris</name>
    <name type="common">Northern wild rice</name>
    <dbReference type="NCBI Taxonomy" id="103762"/>
    <lineage>
        <taxon>Eukaryota</taxon>
        <taxon>Viridiplantae</taxon>
        <taxon>Streptophyta</taxon>
        <taxon>Embryophyta</taxon>
        <taxon>Tracheophyta</taxon>
        <taxon>Spermatophyta</taxon>
        <taxon>Magnoliopsida</taxon>
        <taxon>Liliopsida</taxon>
        <taxon>Poales</taxon>
        <taxon>Poaceae</taxon>
        <taxon>BOP clade</taxon>
        <taxon>Oryzoideae</taxon>
        <taxon>Oryzeae</taxon>
        <taxon>Zizaniinae</taxon>
        <taxon>Zizania</taxon>
    </lineage>
</organism>
<reference evidence="1" key="1">
    <citation type="journal article" date="2021" name="bioRxiv">
        <title>Whole Genome Assembly and Annotation of Northern Wild Rice, Zizania palustris L., Supports a Whole Genome Duplication in the Zizania Genus.</title>
        <authorList>
            <person name="Haas M."/>
            <person name="Kono T."/>
            <person name="Macchietto M."/>
            <person name="Millas R."/>
            <person name="McGilp L."/>
            <person name="Shao M."/>
            <person name="Duquette J."/>
            <person name="Hirsch C.N."/>
            <person name="Kimball J."/>
        </authorList>
    </citation>
    <scope>NUCLEOTIDE SEQUENCE</scope>
    <source>
        <tissue evidence="1">Fresh leaf tissue</tissue>
    </source>
</reference>